<evidence type="ECO:0000256" key="4">
    <source>
        <dbReference type="PROSITE-ProRule" id="PRU00335"/>
    </source>
</evidence>
<dbReference type="RefSeq" id="WP_173085747.1">
    <property type="nucleotide sequence ID" value="NZ_BLTE01000014.1"/>
</dbReference>
<comment type="caution">
    <text evidence="6">The sequence shown here is derived from an EMBL/GenBank/DDBJ whole genome shotgun (WGS) entry which is preliminary data.</text>
</comment>
<organism evidence="6 7">
    <name type="scientific">Fundidesulfovibrio magnetotacticus</name>
    <dbReference type="NCBI Taxonomy" id="2730080"/>
    <lineage>
        <taxon>Bacteria</taxon>
        <taxon>Pseudomonadati</taxon>
        <taxon>Thermodesulfobacteriota</taxon>
        <taxon>Desulfovibrionia</taxon>
        <taxon>Desulfovibrionales</taxon>
        <taxon>Desulfovibrionaceae</taxon>
        <taxon>Fundidesulfovibrio</taxon>
    </lineage>
</organism>
<dbReference type="PANTHER" id="PTHR30055:SF234">
    <property type="entry name" value="HTH-TYPE TRANSCRIPTIONAL REGULATOR BETI"/>
    <property type="match status" value="1"/>
</dbReference>
<dbReference type="InterPro" id="IPR001647">
    <property type="entry name" value="HTH_TetR"/>
</dbReference>
<feature type="DNA-binding region" description="H-T-H motif" evidence="4">
    <location>
        <begin position="31"/>
        <end position="50"/>
    </location>
</feature>
<evidence type="ECO:0000256" key="3">
    <source>
        <dbReference type="ARBA" id="ARBA00023163"/>
    </source>
</evidence>
<keyword evidence="3" id="KW-0804">Transcription</keyword>
<evidence type="ECO:0000313" key="6">
    <source>
        <dbReference type="EMBL" id="GFK95061.1"/>
    </source>
</evidence>
<feature type="domain" description="HTH tetR-type" evidence="5">
    <location>
        <begin position="8"/>
        <end position="68"/>
    </location>
</feature>
<dbReference type="Gene3D" id="1.10.357.10">
    <property type="entry name" value="Tetracycline Repressor, domain 2"/>
    <property type="match status" value="1"/>
</dbReference>
<evidence type="ECO:0000256" key="2">
    <source>
        <dbReference type="ARBA" id="ARBA00023125"/>
    </source>
</evidence>
<evidence type="ECO:0000259" key="5">
    <source>
        <dbReference type="PROSITE" id="PS50977"/>
    </source>
</evidence>
<keyword evidence="7" id="KW-1185">Reference proteome</keyword>
<accession>A0A6V8LWU9</accession>
<dbReference type="AlphaFoldDB" id="A0A6V8LWU9"/>
<evidence type="ECO:0000256" key="1">
    <source>
        <dbReference type="ARBA" id="ARBA00023015"/>
    </source>
</evidence>
<dbReference type="SUPFAM" id="SSF46689">
    <property type="entry name" value="Homeodomain-like"/>
    <property type="match status" value="1"/>
</dbReference>
<gene>
    <name evidence="6" type="ORF">NNJEOMEG_02914</name>
</gene>
<dbReference type="Pfam" id="PF00440">
    <property type="entry name" value="TetR_N"/>
    <property type="match status" value="1"/>
</dbReference>
<dbReference type="PANTHER" id="PTHR30055">
    <property type="entry name" value="HTH-TYPE TRANSCRIPTIONAL REGULATOR RUTR"/>
    <property type="match status" value="1"/>
</dbReference>
<dbReference type="InterPro" id="IPR009057">
    <property type="entry name" value="Homeodomain-like_sf"/>
</dbReference>
<keyword evidence="1" id="KW-0805">Transcription regulation</keyword>
<name>A0A6V8LWU9_9BACT</name>
<reference evidence="6 7" key="1">
    <citation type="submission" date="2020-04" db="EMBL/GenBank/DDBJ databases">
        <authorList>
            <consortium name="Desulfovibrio sp. FSS-1 genome sequencing consortium"/>
            <person name="Shimoshige H."/>
            <person name="Kobayashi H."/>
            <person name="Maekawa T."/>
        </authorList>
    </citation>
    <scope>NUCLEOTIDE SEQUENCE [LARGE SCALE GENOMIC DNA]</scope>
    <source>
        <strain evidence="6 7">SIID29052-01</strain>
    </source>
</reference>
<dbReference type="InterPro" id="IPR050109">
    <property type="entry name" value="HTH-type_TetR-like_transc_reg"/>
</dbReference>
<dbReference type="GO" id="GO:0000976">
    <property type="term" value="F:transcription cis-regulatory region binding"/>
    <property type="evidence" value="ECO:0007669"/>
    <property type="project" value="TreeGrafter"/>
</dbReference>
<dbReference type="GO" id="GO:0003700">
    <property type="term" value="F:DNA-binding transcription factor activity"/>
    <property type="evidence" value="ECO:0007669"/>
    <property type="project" value="TreeGrafter"/>
</dbReference>
<sequence length="203" mass="21186">MTQQEAPQAPEAAILDAAATVFAAHGFAGARVEAIARAAGLNKAMLYYRVGDKARLYELTLQAQFEALARSIEQGTARPGSHAQRLEAVLDAVTEAFQRDPRLPRIMAWELASGGSNLPACVTPLLGRIMGAVAGVAGRAGLDPVLAYFSLAGPLVLVGLTQPLRARLARSGQGFPPSAGSAGVADMASYLKTLYRKALGEDA</sequence>
<dbReference type="EMBL" id="BLTE01000014">
    <property type="protein sequence ID" value="GFK95061.1"/>
    <property type="molecule type" value="Genomic_DNA"/>
</dbReference>
<dbReference type="PRINTS" id="PR00455">
    <property type="entry name" value="HTHTETR"/>
</dbReference>
<keyword evidence="2 4" id="KW-0238">DNA-binding</keyword>
<dbReference type="Proteomes" id="UP000494245">
    <property type="component" value="Unassembled WGS sequence"/>
</dbReference>
<dbReference type="PROSITE" id="PS50977">
    <property type="entry name" value="HTH_TETR_2"/>
    <property type="match status" value="1"/>
</dbReference>
<protein>
    <submittedName>
        <fullName evidence="6">HTH-type transcriptional repressor</fullName>
    </submittedName>
</protein>
<evidence type="ECO:0000313" key="7">
    <source>
        <dbReference type="Proteomes" id="UP000494245"/>
    </source>
</evidence>
<proteinExistence type="predicted"/>
<reference evidence="6 7" key="2">
    <citation type="submission" date="2020-05" db="EMBL/GenBank/DDBJ databases">
        <title>Draft genome sequence of Desulfovibrio sp. strainFSS-1.</title>
        <authorList>
            <person name="Shimoshige H."/>
            <person name="Kobayashi H."/>
            <person name="Maekawa T."/>
        </authorList>
    </citation>
    <scope>NUCLEOTIDE SEQUENCE [LARGE SCALE GENOMIC DNA]</scope>
    <source>
        <strain evidence="6 7">SIID29052-01</strain>
    </source>
</reference>